<keyword evidence="6" id="KW-1185">Reference proteome</keyword>
<dbReference type="GO" id="GO:0019632">
    <property type="term" value="P:shikimate metabolic process"/>
    <property type="evidence" value="ECO:0007669"/>
    <property type="project" value="TreeGrafter"/>
</dbReference>
<dbReference type="RefSeq" id="WP_164029265.1">
    <property type="nucleotide sequence ID" value="NZ_JAABOQ010000001.1"/>
</dbReference>
<dbReference type="PANTHER" id="PTHR21089:SF1">
    <property type="entry name" value="BIFUNCTIONAL 3-DEHYDROQUINATE DEHYDRATASE_SHIKIMATE DEHYDROGENASE, CHLOROPLASTIC"/>
    <property type="match status" value="1"/>
</dbReference>
<dbReference type="InterPro" id="IPR022893">
    <property type="entry name" value="Shikimate_DH_fam"/>
</dbReference>
<organism evidence="5 6">
    <name type="scientific">Spongiivirga citrea</name>
    <dbReference type="NCBI Taxonomy" id="1481457"/>
    <lineage>
        <taxon>Bacteria</taxon>
        <taxon>Pseudomonadati</taxon>
        <taxon>Bacteroidota</taxon>
        <taxon>Flavobacteriia</taxon>
        <taxon>Flavobacteriales</taxon>
        <taxon>Flavobacteriaceae</taxon>
        <taxon>Spongiivirga</taxon>
    </lineage>
</organism>
<dbReference type="GO" id="GO:0005829">
    <property type="term" value="C:cytosol"/>
    <property type="evidence" value="ECO:0007669"/>
    <property type="project" value="TreeGrafter"/>
</dbReference>
<reference evidence="5 6" key="1">
    <citation type="submission" date="2020-01" db="EMBL/GenBank/DDBJ databases">
        <title>Spongiivirga citrea KCTC 32990T.</title>
        <authorList>
            <person name="Wang G."/>
        </authorList>
    </citation>
    <scope>NUCLEOTIDE SEQUENCE [LARGE SCALE GENOMIC DNA]</scope>
    <source>
        <strain evidence="5 6">KCTC 32990</strain>
    </source>
</reference>
<keyword evidence="3" id="KW-0028">Amino-acid biosynthesis</keyword>
<dbReference type="PANTHER" id="PTHR21089">
    <property type="entry name" value="SHIKIMATE DEHYDROGENASE"/>
    <property type="match status" value="1"/>
</dbReference>
<dbReference type="InterPro" id="IPR046346">
    <property type="entry name" value="Aminoacid_DH-like_N_sf"/>
</dbReference>
<dbReference type="EMBL" id="JAABOQ010000001">
    <property type="protein sequence ID" value="NER16005.1"/>
    <property type="molecule type" value="Genomic_DNA"/>
</dbReference>
<protein>
    <submittedName>
        <fullName evidence="5">Shikimate dehydrogenase</fullName>
        <ecNumber evidence="5">1.1.1.25</ecNumber>
    </submittedName>
</protein>
<dbReference type="AlphaFoldDB" id="A0A6M0CDW5"/>
<evidence type="ECO:0000313" key="6">
    <source>
        <dbReference type="Proteomes" id="UP000474296"/>
    </source>
</evidence>
<accession>A0A6M0CDW5</accession>
<dbReference type="Gene3D" id="3.40.50.720">
    <property type="entry name" value="NAD(P)-binding Rossmann-like Domain"/>
    <property type="match status" value="1"/>
</dbReference>
<dbReference type="GO" id="GO:0050661">
    <property type="term" value="F:NADP binding"/>
    <property type="evidence" value="ECO:0007669"/>
    <property type="project" value="TreeGrafter"/>
</dbReference>
<dbReference type="SUPFAM" id="SSF51735">
    <property type="entry name" value="NAD(P)-binding Rossmann-fold domains"/>
    <property type="match status" value="1"/>
</dbReference>
<keyword evidence="2 5" id="KW-0560">Oxidoreductase</keyword>
<evidence type="ECO:0000256" key="2">
    <source>
        <dbReference type="ARBA" id="ARBA00023002"/>
    </source>
</evidence>
<dbReference type="SUPFAM" id="SSF53223">
    <property type="entry name" value="Aminoacid dehydrogenase-like, N-terminal domain"/>
    <property type="match status" value="1"/>
</dbReference>
<gene>
    <name evidence="5" type="primary">aroE</name>
    <name evidence="5" type="ORF">GWK10_02225</name>
</gene>
<dbReference type="CDD" id="cd01065">
    <property type="entry name" value="NAD_bind_Shikimate_DH"/>
    <property type="match status" value="1"/>
</dbReference>
<dbReference type="InterPro" id="IPR036291">
    <property type="entry name" value="NAD(P)-bd_dom_sf"/>
</dbReference>
<comment type="pathway">
    <text evidence="1">Metabolic intermediate biosynthesis; chorismate biosynthesis; chorismate from D-erythrose 4-phosphate and phosphoenolpyruvate: step 4/7.</text>
</comment>
<dbReference type="GO" id="GO:0009423">
    <property type="term" value="P:chorismate biosynthetic process"/>
    <property type="evidence" value="ECO:0007669"/>
    <property type="project" value="TreeGrafter"/>
</dbReference>
<feature type="domain" description="Shikimate dehydrogenase substrate binding N-terminal" evidence="4">
    <location>
        <begin position="5"/>
        <end position="87"/>
    </location>
</feature>
<dbReference type="GO" id="GO:0004764">
    <property type="term" value="F:shikimate 3-dehydrogenase (NADP+) activity"/>
    <property type="evidence" value="ECO:0007669"/>
    <property type="project" value="UniProtKB-EC"/>
</dbReference>
<dbReference type="GO" id="GO:0009073">
    <property type="term" value="P:aromatic amino acid family biosynthetic process"/>
    <property type="evidence" value="ECO:0007669"/>
    <property type="project" value="UniProtKB-KW"/>
</dbReference>
<proteinExistence type="predicted"/>
<name>A0A6M0CDW5_9FLAO</name>
<evidence type="ECO:0000256" key="3">
    <source>
        <dbReference type="ARBA" id="ARBA00023141"/>
    </source>
</evidence>
<dbReference type="Gene3D" id="3.40.50.10860">
    <property type="entry name" value="Leucine Dehydrogenase, chain A, domain 1"/>
    <property type="match status" value="1"/>
</dbReference>
<evidence type="ECO:0000259" key="4">
    <source>
        <dbReference type="Pfam" id="PF08501"/>
    </source>
</evidence>
<sequence>MRFGLIGKNISYSFSQAYFSNKFKQLKLPANRYDNFDLEDIEALPQVLKDYPELKGLNVTIPYKESVIPFLNKLSKKAEKIGAVNTIKFLKNGGLKGYNTDCYGFKKSIEPFIKKHHKKALILGTGGASKAIAFSLKELGIKYKYVSRSPVKSNLSYDDLNEKIITQHQIIINCTPLGTFPKIDECPNIPYEYISENHLLYDLVYNPKRSLFLTNGEQRGAVITNGLKMLEFQAEKAWEIWNN</sequence>
<dbReference type="EC" id="1.1.1.25" evidence="5"/>
<evidence type="ECO:0000313" key="5">
    <source>
        <dbReference type="EMBL" id="NER16005.1"/>
    </source>
</evidence>
<evidence type="ECO:0000256" key="1">
    <source>
        <dbReference type="ARBA" id="ARBA00004871"/>
    </source>
</evidence>
<keyword evidence="3" id="KW-0057">Aromatic amino acid biosynthesis</keyword>
<dbReference type="Pfam" id="PF08501">
    <property type="entry name" value="Shikimate_dh_N"/>
    <property type="match status" value="1"/>
</dbReference>
<dbReference type="InterPro" id="IPR013708">
    <property type="entry name" value="Shikimate_DH-bd_N"/>
</dbReference>
<comment type="caution">
    <text evidence="5">The sequence shown here is derived from an EMBL/GenBank/DDBJ whole genome shotgun (WGS) entry which is preliminary data.</text>
</comment>
<dbReference type="Proteomes" id="UP000474296">
    <property type="component" value="Unassembled WGS sequence"/>
</dbReference>